<reference evidence="2 3" key="1">
    <citation type="submission" date="2013-08" db="EMBL/GenBank/DDBJ databases">
        <authorList>
            <person name="Weinstock G."/>
            <person name="Sodergren E."/>
            <person name="Wylie T."/>
            <person name="Fulton L."/>
            <person name="Fulton R."/>
            <person name="Fronick C."/>
            <person name="O'Laughlin M."/>
            <person name="Godfrey J."/>
            <person name="Miner T."/>
            <person name="Herter B."/>
            <person name="Appelbaum E."/>
            <person name="Cordes M."/>
            <person name="Lek S."/>
            <person name="Wollam A."/>
            <person name="Pepin K.H."/>
            <person name="Palsikar V.B."/>
            <person name="Mitreva M."/>
            <person name="Wilson R.K."/>
        </authorList>
    </citation>
    <scope>NUCLEOTIDE SEQUENCE [LARGE SCALE GENOMIC DNA]</scope>
    <source>
        <strain evidence="2 3">F0580</strain>
    </source>
</reference>
<keyword evidence="3" id="KW-1185">Reference proteome</keyword>
<feature type="region of interest" description="Disordered" evidence="1">
    <location>
        <begin position="18"/>
        <end position="45"/>
    </location>
</feature>
<gene>
    <name evidence="2" type="ORF">HMPREF9244_01071</name>
</gene>
<dbReference type="EMBL" id="AWSI01000034">
    <property type="protein sequence ID" value="ERH30309.1"/>
    <property type="molecule type" value="Genomic_DNA"/>
</dbReference>
<organism evidence="2 3">
    <name type="scientific">Alloscardovia omnicolens F0580</name>
    <dbReference type="NCBI Taxonomy" id="1321816"/>
    <lineage>
        <taxon>Bacteria</taxon>
        <taxon>Bacillati</taxon>
        <taxon>Actinomycetota</taxon>
        <taxon>Actinomycetes</taxon>
        <taxon>Bifidobacteriales</taxon>
        <taxon>Bifidobacteriaceae</taxon>
        <taxon>Alloscardovia</taxon>
    </lineage>
</organism>
<proteinExistence type="predicted"/>
<dbReference type="HOGENOM" id="CLU_3195286_0_0_11"/>
<protein>
    <submittedName>
        <fullName evidence="2">Uncharacterized protein</fullName>
    </submittedName>
</protein>
<evidence type="ECO:0000313" key="3">
    <source>
        <dbReference type="Proteomes" id="UP000016519"/>
    </source>
</evidence>
<name>U1R9S3_9BIFI</name>
<evidence type="ECO:0000256" key="1">
    <source>
        <dbReference type="SAM" id="MobiDB-lite"/>
    </source>
</evidence>
<feature type="compositionally biased region" description="Polar residues" evidence="1">
    <location>
        <begin position="33"/>
        <end position="45"/>
    </location>
</feature>
<dbReference type="AlphaFoldDB" id="U1R9S3"/>
<comment type="caution">
    <text evidence="2">The sequence shown here is derived from an EMBL/GenBank/DDBJ whole genome shotgun (WGS) entry which is preliminary data.</text>
</comment>
<evidence type="ECO:0000313" key="2">
    <source>
        <dbReference type="EMBL" id="ERH30309.1"/>
    </source>
</evidence>
<dbReference type="RefSeq" id="WP_021618197.1">
    <property type="nucleotide sequence ID" value="NZ_KE952645.1"/>
</dbReference>
<accession>U1R9S3</accession>
<dbReference type="GeneID" id="42536497"/>
<dbReference type="Proteomes" id="UP000016519">
    <property type="component" value="Unassembled WGS sequence"/>
</dbReference>
<sequence>MTTRATCYQRNKPVLAAQSYNTPANAPDPTAVNRKQLSPTNRLQS</sequence>